<dbReference type="Proteomes" id="UP000016933">
    <property type="component" value="Unassembled WGS sequence"/>
</dbReference>
<dbReference type="Gene3D" id="1.20.5.340">
    <property type="match status" value="1"/>
</dbReference>
<keyword evidence="4" id="KW-1185">Reference proteome</keyword>
<evidence type="ECO:0000256" key="1">
    <source>
        <dbReference type="SAM" id="Coils"/>
    </source>
</evidence>
<reference evidence="4" key="1">
    <citation type="journal article" date="2012" name="PLoS Genet.">
        <title>The genomes of the fungal plant pathogens Cladosporium fulvum and Dothistroma septosporum reveal adaptation to different hosts and lifestyles but also signatures of common ancestry.</title>
        <authorList>
            <person name="de Wit P.J.G.M."/>
            <person name="van der Burgt A."/>
            <person name="Oekmen B."/>
            <person name="Stergiopoulos I."/>
            <person name="Abd-Elsalam K.A."/>
            <person name="Aerts A.L."/>
            <person name="Bahkali A.H."/>
            <person name="Beenen H.G."/>
            <person name="Chettri P."/>
            <person name="Cox M.P."/>
            <person name="Datema E."/>
            <person name="de Vries R.P."/>
            <person name="Dhillon B."/>
            <person name="Ganley A.R."/>
            <person name="Griffiths S.A."/>
            <person name="Guo Y."/>
            <person name="Hamelin R.C."/>
            <person name="Henrissat B."/>
            <person name="Kabir M.S."/>
            <person name="Jashni M.K."/>
            <person name="Kema G."/>
            <person name="Klaubauf S."/>
            <person name="Lapidus A."/>
            <person name="Levasseur A."/>
            <person name="Lindquist E."/>
            <person name="Mehrabi R."/>
            <person name="Ohm R.A."/>
            <person name="Owen T.J."/>
            <person name="Salamov A."/>
            <person name="Schwelm A."/>
            <person name="Schijlen E."/>
            <person name="Sun H."/>
            <person name="van den Burg H.A."/>
            <person name="van Ham R.C.H.J."/>
            <person name="Zhang S."/>
            <person name="Goodwin S.B."/>
            <person name="Grigoriev I.V."/>
            <person name="Collemare J."/>
            <person name="Bradshaw R.E."/>
        </authorList>
    </citation>
    <scope>NUCLEOTIDE SEQUENCE [LARGE SCALE GENOMIC DNA]</scope>
    <source>
        <strain evidence="4">NZE10 / CBS 128990</strain>
    </source>
</reference>
<sequence length="218" mass="24336">MFMYELQRDSEVESLFQDQTFRLAKQDDKSAEQEKRIAALEARLAQVEKAAVSKNIEERLATSKVTMKVQQGKIDTCTGQVKELESKFSTVQKELDALRTKQEKAANKPIEQEEAAPDVQTMADEINVLFDDRDGILDMIADVKSRLVNIEDNIRALTIQGTTVKTPSVSPQLILVQNGNGEVVQDLSIPKGEAHVSMKENRKPPVIRSLSPGKQWAA</sequence>
<dbReference type="HOGENOM" id="CLU_075986_0_0_1"/>
<evidence type="ECO:0000313" key="4">
    <source>
        <dbReference type="Proteomes" id="UP000016933"/>
    </source>
</evidence>
<protein>
    <submittedName>
        <fullName evidence="3">Uncharacterized protein</fullName>
    </submittedName>
</protein>
<feature type="coiled-coil region" evidence="1">
    <location>
        <begin position="23"/>
        <end position="57"/>
    </location>
</feature>
<dbReference type="AlphaFoldDB" id="N1PYZ3"/>
<dbReference type="OrthoDB" id="434407at2759"/>
<keyword evidence="1" id="KW-0175">Coiled coil</keyword>
<proteinExistence type="predicted"/>
<name>N1PYZ3_DOTSN</name>
<dbReference type="EMBL" id="KB446536">
    <property type="protein sequence ID" value="EME48208.1"/>
    <property type="molecule type" value="Genomic_DNA"/>
</dbReference>
<organism evidence="3 4">
    <name type="scientific">Dothistroma septosporum (strain NZE10 / CBS 128990)</name>
    <name type="common">Red band needle blight fungus</name>
    <name type="synonym">Mycosphaerella pini</name>
    <dbReference type="NCBI Taxonomy" id="675120"/>
    <lineage>
        <taxon>Eukaryota</taxon>
        <taxon>Fungi</taxon>
        <taxon>Dikarya</taxon>
        <taxon>Ascomycota</taxon>
        <taxon>Pezizomycotina</taxon>
        <taxon>Dothideomycetes</taxon>
        <taxon>Dothideomycetidae</taxon>
        <taxon>Mycosphaerellales</taxon>
        <taxon>Mycosphaerellaceae</taxon>
        <taxon>Dothistroma</taxon>
    </lineage>
</organism>
<feature type="region of interest" description="Disordered" evidence="2">
    <location>
        <begin position="196"/>
        <end position="218"/>
    </location>
</feature>
<gene>
    <name evidence="3" type="ORF">DOTSEDRAFT_167884</name>
</gene>
<evidence type="ECO:0000256" key="2">
    <source>
        <dbReference type="SAM" id="MobiDB-lite"/>
    </source>
</evidence>
<accession>N1PYZ3</accession>
<evidence type="ECO:0000313" key="3">
    <source>
        <dbReference type="EMBL" id="EME48208.1"/>
    </source>
</evidence>
<dbReference type="eggNOG" id="ENOG502R973">
    <property type="taxonomic scope" value="Eukaryota"/>
</dbReference>
<reference evidence="3 4" key="2">
    <citation type="journal article" date="2012" name="PLoS Pathog.">
        <title>Diverse lifestyles and strategies of plant pathogenesis encoded in the genomes of eighteen Dothideomycetes fungi.</title>
        <authorList>
            <person name="Ohm R.A."/>
            <person name="Feau N."/>
            <person name="Henrissat B."/>
            <person name="Schoch C.L."/>
            <person name="Horwitz B.A."/>
            <person name="Barry K.W."/>
            <person name="Condon B.J."/>
            <person name="Copeland A.C."/>
            <person name="Dhillon B."/>
            <person name="Glaser F."/>
            <person name="Hesse C.N."/>
            <person name="Kosti I."/>
            <person name="LaButti K."/>
            <person name="Lindquist E.A."/>
            <person name="Lucas S."/>
            <person name="Salamov A.A."/>
            <person name="Bradshaw R.E."/>
            <person name="Ciuffetti L."/>
            <person name="Hamelin R.C."/>
            <person name="Kema G.H.J."/>
            <person name="Lawrence C."/>
            <person name="Scott J.A."/>
            <person name="Spatafora J.W."/>
            <person name="Turgeon B.G."/>
            <person name="de Wit P.J.G.M."/>
            <person name="Zhong S."/>
            <person name="Goodwin S.B."/>
            <person name="Grigoriev I.V."/>
        </authorList>
    </citation>
    <scope>NUCLEOTIDE SEQUENCE [LARGE SCALE GENOMIC DNA]</scope>
    <source>
        <strain evidence="4">NZE10 / CBS 128990</strain>
    </source>
</reference>